<gene>
    <name evidence="15" type="ORF">CASFOL_031370</name>
</gene>
<comment type="similarity">
    <text evidence="1 11">Belongs to the FHY3/FAR1 family.</text>
</comment>
<evidence type="ECO:0000256" key="11">
    <source>
        <dbReference type="RuleBase" id="RU367018"/>
    </source>
</evidence>
<evidence type="ECO:0000259" key="12">
    <source>
        <dbReference type="PROSITE" id="PS50927"/>
    </source>
</evidence>
<dbReference type="InterPro" id="IPR018289">
    <property type="entry name" value="MULE_transposase_dom"/>
</dbReference>
<feature type="domain" description="SWIM-type" evidence="14">
    <location>
        <begin position="340"/>
        <end position="376"/>
    </location>
</feature>
<dbReference type="Proteomes" id="UP001632038">
    <property type="component" value="Unassembled WGS sequence"/>
</dbReference>
<dbReference type="InterPro" id="IPR000858">
    <property type="entry name" value="S_locus_glycoprot_dom"/>
</dbReference>
<dbReference type="PANTHER" id="PTHR31669">
    <property type="entry name" value="PROTEIN FAR1-RELATED SEQUENCE 10-RELATED"/>
    <property type="match status" value="1"/>
</dbReference>
<evidence type="ECO:0000256" key="8">
    <source>
        <dbReference type="ARBA" id="ARBA00047899"/>
    </source>
</evidence>
<dbReference type="Pfam" id="PF10551">
    <property type="entry name" value="MULE"/>
    <property type="match status" value="1"/>
</dbReference>
<dbReference type="Pfam" id="PF01453">
    <property type="entry name" value="B_lectin"/>
    <property type="match status" value="1"/>
</dbReference>
<evidence type="ECO:0000313" key="16">
    <source>
        <dbReference type="Proteomes" id="UP001632038"/>
    </source>
</evidence>
<dbReference type="InterPro" id="IPR000742">
    <property type="entry name" value="EGF"/>
</dbReference>
<comment type="catalytic activity">
    <reaction evidence="8">
        <text>L-threonyl-[protein] + ATP = O-phospho-L-threonyl-[protein] + ADP + H(+)</text>
        <dbReference type="Rhea" id="RHEA:46608"/>
        <dbReference type="Rhea" id="RHEA-COMP:11060"/>
        <dbReference type="Rhea" id="RHEA-COMP:11605"/>
        <dbReference type="ChEBI" id="CHEBI:15378"/>
        <dbReference type="ChEBI" id="CHEBI:30013"/>
        <dbReference type="ChEBI" id="CHEBI:30616"/>
        <dbReference type="ChEBI" id="CHEBI:61977"/>
        <dbReference type="ChEBI" id="CHEBI:456216"/>
        <dbReference type="EC" id="2.7.11.1"/>
    </reaction>
</comment>
<evidence type="ECO:0000256" key="2">
    <source>
        <dbReference type="ARBA" id="ARBA00022723"/>
    </source>
</evidence>
<keyword evidence="4 10" id="KW-0863">Zinc-finger</keyword>
<dbReference type="GO" id="GO:0004674">
    <property type="term" value="F:protein serine/threonine kinase activity"/>
    <property type="evidence" value="ECO:0007669"/>
    <property type="project" value="UniProtKB-EC"/>
</dbReference>
<evidence type="ECO:0000259" key="14">
    <source>
        <dbReference type="PROSITE" id="PS50966"/>
    </source>
</evidence>
<evidence type="ECO:0000256" key="6">
    <source>
        <dbReference type="ARBA" id="ARBA00023157"/>
    </source>
</evidence>
<dbReference type="SUPFAM" id="SSF51110">
    <property type="entry name" value="alpha-D-mannose-specific plant lectins"/>
    <property type="match status" value="1"/>
</dbReference>
<evidence type="ECO:0000256" key="4">
    <source>
        <dbReference type="ARBA" id="ARBA00022771"/>
    </source>
</evidence>
<comment type="subcellular location">
    <subcellularLocation>
        <location evidence="11">Nucleus</location>
    </subcellularLocation>
</comment>
<dbReference type="AlphaFoldDB" id="A0ABD3C576"/>
<dbReference type="PROSITE" id="PS01186">
    <property type="entry name" value="EGF_2"/>
    <property type="match status" value="1"/>
</dbReference>
<dbReference type="InterPro" id="IPR003609">
    <property type="entry name" value="Pan_app"/>
</dbReference>
<keyword evidence="5 11" id="KW-0862">Zinc</keyword>
<evidence type="ECO:0000256" key="3">
    <source>
        <dbReference type="ARBA" id="ARBA00022729"/>
    </source>
</evidence>
<dbReference type="Gene3D" id="2.90.10.10">
    <property type="entry name" value="Bulb-type lectin domain"/>
    <property type="match status" value="1"/>
</dbReference>
<dbReference type="InterPro" id="IPR001480">
    <property type="entry name" value="Bulb-type_lectin_dom"/>
</dbReference>
<dbReference type="GO" id="GO:0005634">
    <property type="term" value="C:nucleus"/>
    <property type="evidence" value="ECO:0007669"/>
    <property type="project" value="UniProtKB-SubCell"/>
</dbReference>
<keyword evidence="3" id="KW-0732">Signal</keyword>
<dbReference type="SMART" id="SM00108">
    <property type="entry name" value="B_lectin"/>
    <property type="match status" value="1"/>
</dbReference>
<evidence type="ECO:0000313" key="15">
    <source>
        <dbReference type="EMBL" id="KAL3624702.1"/>
    </source>
</evidence>
<evidence type="ECO:0000256" key="10">
    <source>
        <dbReference type="PROSITE-ProRule" id="PRU00325"/>
    </source>
</evidence>
<organism evidence="15 16">
    <name type="scientific">Castilleja foliolosa</name>
    <dbReference type="NCBI Taxonomy" id="1961234"/>
    <lineage>
        <taxon>Eukaryota</taxon>
        <taxon>Viridiplantae</taxon>
        <taxon>Streptophyta</taxon>
        <taxon>Embryophyta</taxon>
        <taxon>Tracheophyta</taxon>
        <taxon>Spermatophyta</taxon>
        <taxon>Magnoliopsida</taxon>
        <taxon>eudicotyledons</taxon>
        <taxon>Gunneridae</taxon>
        <taxon>Pentapetalae</taxon>
        <taxon>asterids</taxon>
        <taxon>lamiids</taxon>
        <taxon>Lamiales</taxon>
        <taxon>Orobanchaceae</taxon>
        <taxon>Pedicularideae</taxon>
        <taxon>Castillejinae</taxon>
        <taxon>Castilleja</taxon>
    </lineage>
</organism>
<feature type="domain" description="Bulb-type lectin" evidence="12">
    <location>
        <begin position="506"/>
        <end position="632"/>
    </location>
</feature>
<dbReference type="PROSITE" id="PS50948">
    <property type="entry name" value="PAN"/>
    <property type="match status" value="1"/>
</dbReference>
<sequence length="897" mass="102744">MNNNNNRPGNLSPGLQYLLDYLKRTQSESPGFFYVIENDNEQCGNVFWTDPTFRSNYIYFGDTVRIDTSYRTNRSKVPFVTFSGINHHTQPVLFGCALILNESENSFVWLLQTWFQAMSGPSPVSVTIEPDRLIQMAVAQILPEARTRFCRWSIFRQTQDKLTNVYQTNPTFGFELKKCVNESGTVEEFESCWANLIGRYFLMDNEWLLSLYNIRDQWVPVFLRDVFFGELSETVSFYLDGVFSTSTTIQVLIEEYEKAVSCLQENETKDDFETTNVTPVLKTPSPMENQAANLYTKRVFLKFQGELVETLANPATVIEESGNVTIFRVAKFGEEQNNGHMVRFDSLEMKATCNCRLFDYSGIVCRHVLSVFRAKNVLMLPSEYVLRRWTRNAKTCVGESMGEMGFESGSDFQESRIVRRGNLRQEAIKFVEEGAKSIYAYNVALSALQEASRRVATVKSKNCGPVQGTSEAIEGNQENRAIENQSASCLSREEKEKKIHELTAELDRTNHKCEVYRAILLALFRDMEDQKLKLSVKCYITIFKRYYNKLIPKTVVWVANRENPLPLDSCESAYGLAGDGNLKIWCNNKEFFDITKPGDGASSISNRTLRLLDTGNLKLIEGGGTTIWQSFEYPTDTFLPGMNMSDDIQLVSWTGPNDPSSGNFTFRWEWDQGAYTIQKRSKLYWRSSAPGTGLDQKRYQLRRKETGYLRYKYLYYTRTASYYNNSRILMNYSGEIQYYKYYSSERIWSLLWSAPRDQCSVYNACGKFAICNADDVPVCNCLPGFRSTSFGDGCERETRIGSKKDVFLNLTLMNAESALVVPYDPAQNDPEKCKHECLNDRDCVAYSYTGVNTTDRETRHTATMCQIFTGELVNLNQDYKLPILNLSLRVPFSATVS</sequence>
<keyword evidence="2 11" id="KW-0479">Metal-binding</keyword>
<accession>A0ABD3C576</accession>
<evidence type="ECO:0000256" key="9">
    <source>
        <dbReference type="ARBA" id="ARBA00048679"/>
    </source>
</evidence>
<evidence type="ECO:0000256" key="5">
    <source>
        <dbReference type="ARBA" id="ARBA00022833"/>
    </source>
</evidence>
<evidence type="ECO:0000256" key="1">
    <source>
        <dbReference type="ARBA" id="ARBA00005889"/>
    </source>
</evidence>
<dbReference type="InterPro" id="IPR031052">
    <property type="entry name" value="FHY3/FAR1"/>
</dbReference>
<dbReference type="PROSITE" id="PS50966">
    <property type="entry name" value="ZF_SWIM"/>
    <property type="match status" value="1"/>
</dbReference>
<dbReference type="PANTHER" id="PTHR31669:SF240">
    <property type="entry name" value="PROTEIN FAR1-RELATED SEQUENCE 9"/>
    <property type="match status" value="1"/>
</dbReference>
<comment type="caution">
    <text evidence="15">The sequence shown here is derived from an EMBL/GenBank/DDBJ whole genome shotgun (WGS) entry which is preliminary data.</text>
</comment>
<keyword evidence="11" id="KW-0539">Nucleus</keyword>
<keyword evidence="6" id="KW-1015">Disulfide bond</keyword>
<dbReference type="Pfam" id="PF00954">
    <property type="entry name" value="S_locus_glycop"/>
    <property type="match status" value="1"/>
</dbReference>
<evidence type="ECO:0000259" key="13">
    <source>
        <dbReference type="PROSITE" id="PS50948"/>
    </source>
</evidence>
<keyword evidence="7" id="KW-0325">Glycoprotein</keyword>
<dbReference type="PROSITE" id="PS50927">
    <property type="entry name" value="BULB_LECTIN"/>
    <property type="match status" value="1"/>
</dbReference>
<dbReference type="Pfam" id="PF04434">
    <property type="entry name" value="SWIM"/>
    <property type="match status" value="1"/>
</dbReference>
<dbReference type="EMBL" id="JAVIJP010000053">
    <property type="protein sequence ID" value="KAL3624702.1"/>
    <property type="molecule type" value="Genomic_DNA"/>
</dbReference>
<comment type="catalytic activity">
    <reaction evidence="9">
        <text>L-seryl-[protein] + ATP = O-phospho-L-seryl-[protein] + ADP + H(+)</text>
        <dbReference type="Rhea" id="RHEA:17989"/>
        <dbReference type="Rhea" id="RHEA-COMP:9863"/>
        <dbReference type="Rhea" id="RHEA-COMP:11604"/>
        <dbReference type="ChEBI" id="CHEBI:15378"/>
        <dbReference type="ChEBI" id="CHEBI:29999"/>
        <dbReference type="ChEBI" id="CHEBI:30616"/>
        <dbReference type="ChEBI" id="CHEBI:83421"/>
        <dbReference type="ChEBI" id="CHEBI:456216"/>
        <dbReference type="EC" id="2.7.11.1"/>
    </reaction>
</comment>
<reference evidence="16" key="1">
    <citation type="journal article" date="2024" name="IScience">
        <title>Strigolactones Initiate the Formation of Haustorium-like Structures in Castilleja.</title>
        <authorList>
            <person name="Buerger M."/>
            <person name="Peterson D."/>
            <person name="Chory J."/>
        </authorList>
    </citation>
    <scope>NUCLEOTIDE SEQUENCE [LARGE SCALE GENOMIC DNA]</scope>
</reference>
<protein>
    <recommendedName>
        <fullName evidence="11">Protein FAR1-RELATED SEQUENCE</fullName>
    </recommendedName>
</protein>
<name>A0ABD3C576_9LAMI</name>
<keyword evidence="16" id="KW-1185">Reference proteome</keyword>
<proteinExistence type="inferred from homology"/>
<dbReference type="SMART" id="SM00575">
    <property type="entry name" value="ZnF_PMZ"/>
    <property type="match status" value="1"/>
</dbReference>
<dbReference type="InterPro" id="IPR006564">
    <property type="entry name" value="Znf_PMZ"/>
</dbReference>
<evidence type="ECO:0000256" key="7">
    <source>
        <dbReference type="ARBA" id="ARBA00023180"/>
    </source>
</evidence>
<dbReference type="GO" id="GO:0006355">
    <property type="term" value="P:regulation of DNA-templated transcription"/>
    <property type="evidence" value="ECO:0007669"/>
    <property type="project" value="UniProtKB-UniRule"/>
</dbReference>
<comment type="function">
    <text evidence="11">Putative transcription activator involved in regulating light control of development.</text>
</comment>
<dbReference type="Pfam" id="PF08276">
    <property type="entry name" value="PAN_2"/>
    <property type="match status" value="1"/>
</dbReference>
<dbReference type="InterPro" id="IPR007527">
    <property type="entry name" value="Znf_SWIM"/>
</dbReference>
<dbReference type="InterPro" id="IPR036426">
    <property type="entry name" value="Bulb-type_lectin_dom_sf"/>
</dbReference>
<dbReference type="GO" id="GO:0008270">
    <property type="term" value="F:zinc ion binding"/>
    <property type="evidence" value="ECO:0007669"/>
    <property type="project" value="UniProtKB-UniRule"/>
</dbReference>
<feature type="domain" description="Apple" evidence="13">
    <location>
        <begin position="794"/>
        <end position="888"/>
    </location>
</feature>